<feature type="compositionally biased region" description="Basic and acidic residues" evidence="1">
    <location>
        <begin position="29"/>
        <end position="53"/>
    </location>
</feature>
<dbReference type="InterPro" id="IPR057684">
    <property type="entry name" value="DUF7924"/>
</dbReference>
<reference evidence="3" key="2">
    <citation type="submission" date="2023-06" db="EMBL/GenBank/DDBJ databases">
        <authorList>
            <consortium name="Lawrence Berkeley National Laboratory"/>
            <person name="Haridas S."/>
            <person name="Hensen N."/>
            <person name="Bonometti L."/>
            <person name="Westerberg I."/>
            <person name="Brannstrom I.O."/>
            <person name="Guillou S."/>
            <person name="Cros-Aarteil S."/>
            <person name="Calhoun S."/>
            <person name="Kuo A."/>
            <person name="Mondo S."/>
            <person name="Pangilinan J."/>
            <person name="Riley R."/>
            <person name="Labutti K."/>
            <person name="Andreopoulos B."/>
            <person name="Lipzen A."/>
            <person name="Chen C."/>
            <person name="Yanf M."/>
            <person name="Daum C."/>
            <person name="Ng V."/>
            <person name="Clum A."/>
            <person name="Steindorff A."/>
            <person name="Ohm R."/>
            <person name="Martin F."/>
            <person name="Silar P."/>
            <person name="Natvig D."/>
            <person name="Lalanne C."/>
            <person name="Gautier V."/>
            <person name="Ament-Velasquez S.L."/>
            <person name="Kruys A."/>
            <person name="Hutchinson M.I."/>
            <person name="Powell A.J."/>
            <person name="Barry K."/>
            <person name="Miller A.N."/>
            <person name="Grigoriev I.V."/>
            <person name="Debuchy R."/>
            <person name="Gladieux P."/>
            <person name="Thoren M.H."/>
            <person name="Johannesson H."/>
        </authorList>
    </citation>
    <scope>NUCLEOTIDE SEQUENCE</scope>
    <source>
        <strain evidence="3">CBS 118394</strain>
    </source>
</reference>
<evidence type="ECO:0000259" key="2">
    <source>
        <dbReference type="Pfam" id="PF25545"/>
    </source>
</evidence>
<evidence type="ECO:0000313" key="4">
    <source>
        <dbReference type="Proteomes" id="UP001283341"/>
    </source>
</evidence>
<keyword evidence="4" id="KW-1185">Reference proteome</keyword>
<dbReference type="Pfam" id="PF25545">
    <property type="entry name" value="DUF7924"/>
    <property type="match status" value="1"/>
</dbReference>
<dbReference type="AlphaFoldDB" id="A0AAE0I621"/>
<proteinExistence type="predicted"/>
<name>A0AAE0I621_9PEZI</name>
<organism evidence="3 4">
    <name type="scientific">Apodospora peruviana</name>
    <dbReference type="NCBI Taxonomy" id="516989"/>
    <lineage>
        <taxon>Eukaryota</taxon>
        <taxon>Fungi</taxon>
        <taxon>Dikarya</taxon>
        <taxon>Ascomycota</taxon>
        <taxon>Pezizomycotina</taxon>
        <taxon>Sordariomycetes</taxon>
        <taxon>Sordariomycetidae</taxon>
        <taxon>Sordariales</taxon>
        <taxon>Lasiosphaeriaceae</taxon>
        <taxon>Apodospora</taxon>
    </lineage>
</organism>
<dbReference type="EMBL" id="JAUEDM010000004">
    <property type="protein sequence ID" value="KAK3318276.1"/>
    <property type="molecule type" value="Genomic_DNA"/>
</dbReference>
<feature type="region of interest" description="Disordered" evidence="1">
    <location>
        <begin position="119"/>
        <end position="172"/>
    </location>
</feature>
<dbReference type="Proteomes" id="UP001283341">
    <property type="component" value="Unassembled WGS sequence"/>
</dbReference>
<feature type="domain" description="DUF7924" evidence="2">
    <location>
        <begin position="232"/>
        <end position="407"/>
    </location>
</feature>
<feature type="region of interest" description="Disordered" evidence="1">
    <location>
        <begin position="1"/>
        <end position="59"/>
    </location>
</feature>
<comment type="caution">
    <text evidence="3">The sequence shown here is derived from an EMBL/GenBank/DDBJ whole genome shotgun (WGS) entry which is preliminary data.</text>
</comment>
<feature type="compositionally biased region" description="Polar residues" evidence="1">
    <location>
        <begin position="150"/>
        <end position="159"/>
    </location>
</feature>
<sequence>MARPQNLEGHCENEAGQDNPPAKSRKRQHADEPSRDDHPATRPRAGETSHGDCQDNPPVETVEQAVGHHDSWHYPPEFWDRLSKIPLVHNVLKEFDRRTCIRPSFPLHPTEQLARFARHGGPDLSDLRGHPTTGDRPADAMSSSSRSRATKSTDPTSIQTSSKTAKTKTSKSAYDRGFEQHLADNTIHPTYTSGEPANLDEIQVALQVPRPSLSPSAFSVAAFKAYRAADAQAKDEEDVLHDVIPTITGQRQDHVYVRKTKCTNLESLTDGTIAPAYPDIYYGARPEELDRSVRDELSGHIRPSTMEGKPIAPNLFLEVKGRYGTPAVAAQQARYDGAIGARGMHSLQNYGNDEPVFDGNAYTYSATYQSGLLQVYAHHPTTPTTPGDRPEYHMTQVDTWGMTGNRGTFIRGATAFRNARDLAKTHRDGFIQAANARVPPLDAKSSSGPGDTDATYVLREELASWEDGVDYGAEHAESTAGCHAVDQQQASQGFTEC</sequence>
<evidence type="ECO:0000313" key="3">
    <source>
        <dbReference type="EMBL" id="KAK3318276.1"/>
    </source>
</evidence>
<gene>
    <name evidence="3" type="ORF">B0H66DRAFT_575197</name>
</gene>
<reference evidence="3" key="1">
    <citation type="journal article" date="2023" name="Mol. Phylogenet. Evol.">
        <title>Genome-scale phylogeny and comparative genomics of the fungal order Sordariales.</title>
        <authorList>
            <person name="Hensen N."/>
            <person name="Bonometti L."/>
            <person name="Westerberg I."/>
            <person name="Brannstrom I.O."/>
            <person name="Guillou S."/>
            <person name="Cros-Aarteil S."/>
            <person name="Calhoun S."/>
            <person name="Haridas S."/>
            <person name="Kuo A."/>
            <person name="Mondo S."/>
            <person name="Pangilinan J."/>
            <person name="Riley R."/>
            <person name="LaButti K."/>
            <person name="Andreopoulos B."/>
            <person name="Lipzen A."/>
            <person name="Chen C."/>
            <person name="Yan M."/>
            <person name="Daum C."/>
            <person name="Ng V."/>
            <person name="Clum A."/>
            <person name="Steindorff A."/>
            <person name="Ohm R.A."/>
            <person name="Martin F."/>
            <person name="Silar P."/>
            <person name="Natvig D.O."/>
            <person name="Lalanne C."/>
            <person name="Gautier V."/>
            <person name="Ament-Velasquez S.L."/>
            <person name="Kruys A."/>
            <person name="Hutchinson M.I."/>
            <person name="Powell A.J."/>
            <person name="Barry K."/>
            <person name="Miller A.N."/>
            <person name="Grigoriev I.V."/>
            <person name="Debuchy R."/>
            <person name="Gladieux P."/>
            <person name="Hiltunen Thoren M."/>
            <person name="Johannesson H."/>
        </authorList>
    </citation>
    <scope>NUCLEOTIDE SEQUENCE</scope>
    <source>
        <strain evidence="3">CBS 118394</strain>
    </source>
</reference>
<evidence type="ECO:0000256" key="1">
    <source>
        <dbReference type="SAM" id="MobiDB-lite"/>
    </source>
</evidence>
<protein>
    <recommendedName>
        <fullName evidence="2">DUF7924 domain-containing protein</fullName>
    </recommendedName>
</protein>
<accession>A0AAE0I621</accession>